<name>A0AAN9HQM6_CROPI</name>
<evidence type="ECO:0000313" key="2">
    <source>
        <dbReference type="Proteomes" id="UP001372338"/>
    </source>
</evidence>
<keyword evidence="2" id="KW-1185">Reference proteome</keyword>
<proteinExistence type="predicted"/>
<gene>
    <name evidence="1" type="ORF">RIF29_39371</name>
</gene>
<accession>A0AAN9HQM6</accession>
<protein>
    <submittedName>
        <fullName evidence="1">Uncharacterized protein</fullName>
    </submittedName>
</protein>
<dbReference type="AlphaFoldDB" id="A0AAN9HQM6"/>
<organism evidence="1 2">
    <name type="scientific">Crotalaria pallida</name>
    <name type="common">Smooth rattlebox</name>
    <name type="synonym">Crotalaria striata</name>
    <dbReference type="NCBI Taxonomy" id="3830"/>
    <lineage>
        <taxon>Eukaryota</taxon>
        <taxon>Viridiplantae</taxon>
        <taxon>Streptophyta</taxon>
        <taxon>Embryophyta</taxon>
        <taxon>Tracheophyta</taxon>
        <taxon>Spermatophyta</taxon>
        <taxon>Magnoliopsida</taxon>
        <taxon>eudicotyledons</taxon>
        <taxon>Gunneridae</taxon>
        <taxon>Pentapetalae</taxon>
        <taxon>rosids</taxon>
        <taxon>fabids</taxon>
        <taxon>Fabales</taxon>
        <taxon>Fabaceae</taxon>
        <taxon>Papilionoideae</taxon>
        <taxon>50 kb inversion clade</taxon>
        <taxon>genistoids sensu lato</taxon>
        <taxon>core genistoids</taxon>
        <taxon>Crotalarieae</taxon>
        <taxon>Crotalaria</taxon>
    </lineage>
</organism>
<dbReference type="EMBL" id="JAYWIO010000008">
    <property type="protein sequence ID" value="KAK7244547.1"/>
    <property type="molecule type" value="Genomic_DNA"/>
</dbReference>
<evidence type="ECO:0000313" key="1">
    <source>
        <dbReference type="EMBL" id="KAK7244547.1"/>
    </source>
</evidence>
<sequence length="69" mass="7776">MFHYETHHSFDDQFPFRREYLRTDHVNEFVRRVVVDLKVRGGVAVTPSGCGLSGGVGGAVKVERGTVWL</sequence>
<comment type="caution">
    <text evidence="1">The sequence shown here is derived from an EMBL/GenBank/DDBJ whole genome shotgun (WGS) entry which is preliminary data.</text>
</comment>
<dbReference type="Proteomes" id="UP001372338">
    <property type="component" value="Unassembled WGS sequence"/>
</dbReference>
<reference evidence="1 2" key="1">
    <citation type="submission" date="2024-01" db="EMBL/GenBank/DDBJ databases">
        <title>The genomes of 5 underutilized Papilionoideae crops provide insights into root nodulation and disease resistanc.</title>
        <authorList>
            <person name="Yuan L."/>
        </authorList>
    </citation>
    <scope>NUCLEOTIDE SEQUENCE [LARGE SCALE GENOMIC DNA]</scope>
    <source>
        <strain evidence="1">ZHUSHIDOU_FW_LH</strain>
        <tissue evidence="1">Leaf</tissue>
    </source>
</reference>